<dbReference type="EC" id="3.1.1.17" evidence="7"/>
<sequence length="308" mass="34327">MSPVIEQITEVNLFGLGEGPHWDTETQSLYFVDLLEKSIHKYVPSTKQHTKMVFNKTPSFIIPVKESSDRFVISLERDICVITWDGVSATPSNLETIASVDTEIEGNTFNDGKADAFGNLWAGTLFSKLEIEKQFPKTGTLYSVSNKQLKKHISDIFISNGLAWNKDSKKFYFIDSGKRTIDQFDYDPKNLTISNCQPLFSLDKHELKGLPDGQTLDDNDNLWVALYEGGKVINISTTQPETLLGVIDMPENLVTSVCFGGPKFDELYVTTAAINEHTKHSSTKPVKSGLYKVTGLGVKGLPSCRFNL</sequence>
<dbReference type="InterPro" id="IPR005511">
    <property type="entry name" value="SMP-30"/>
</dbReference>
<dbReference type="SUPFAM" id="SSF63829">
    <property type="entry name" value="Calcium-dependent phosphotriesterase"/>
    <property type="match status" value="1"/>
</dbReference>
<keyword evidence="10 15" id="KW-0479">Metal-binding</keyword>
<keyword evidence="15" id="KW-0862">Zinc</keyword>
<evidence type="ECO:0000313" key="17">
    <source>
        <dbReference type="EMBL" id="KAK4883059.1"/>
    </source>
</evidence>
<keyword evidence="18" id="KW-1185">Reference proteome</keyword>
<feature type="active site" description="Proton donor/acceptor" evidence="14">
    <location>
        <position position="212"/>
    </location>
</feature>
<evidence type="ECO:0000256" key="15">
    <source>
        <dbReference type="PIRSR" id="PIRSR605511-2"/>
    </source>
</evidence>
<dbReference type="PANTHER" id="PTHR10907">
    <property type="entry name" value="REGUCALCIN"/>
    <property type="match status" value="1"/>
</dbReference>
<dbReference type="AlphaFoldDB" id="A0AAN7PDL2"/>
<evidence type="ECO:0000256" key="8">
    <source>
        <dbReference type="ARBA" id="ARBA00016808"/>
    </source>
</evidence>
<evidence type="ECO:0000256" key="6">
    <source>
        <dbReference type="ARBA" id="ARBA00008853"/>
    </source>
</evidence>
<evidence type="ECO:0000313" key="18">
    <source>
        <dbReference type="Proteomes" id="UP001353858"/>
    </source>
</evidence>
<keyword evidence="12" id="KW-0106">Calcium</keyword>
<evidence type="ECO:0000256" key="1">
    <source>
        <dbReference type="ARBA" id="ARBA00001589"/>
    </source>
</evidence>
<evidence type="ECO:0000256" key="12">
    <source>
        <dbReference type="ARBA" id="ARBA00022837"/>
    </source>
</evidence>
<dbReference type="GO" id="GO:0019853">
    <property type="term" value="P:L-ascorbic acid biosynthetic process"/>
    <property type="evidence" value="ECO:0007669"/>
    <property type="project" value="TreeGrafter"/>
</dbReference>
<accession>A0AAN7PDL2</accession>
<feature type="binding site" evidence="15">
    <location>
        <position position="18"/>
    </location>
    <ligand>
        <name>a divalent metal cation</name>
        <dbReference type="ChEBI" id="CHEBI:60240"/>
    </ligand>
</feature>
<dbReference type="PANTHER" id="PTHR10907:SF66">
    <property type="entry name" value="MIP34848P1-RELATED"/>
    <property type="match status" value="1"/>
</dbReference>
<comment type="cofactor">
    <cofactor evidence="2">
        <name>Ca(2+)</name>
        <dbReference type="ChEBI" id="CHEBI:29108"/>
    </cofactor>
</comment>
<keyword evidence="9" id="KW-0963">Cytoplasm</keyword>
<organism evidence="17 18">
    <name type="scientific">Aquatica leii</name>
    <dbReference type="NCBI Taxonomy" id="1421715"/>
    <lineage>
        <taxon>Eukaryota</taxon>
        <taxon>Metazoa</taxon>
        <taxon>Ecdysozoa</taxon>
        <taxon>Arthropoda</taxon>
        <taxon>Hexapoda</taxon>
        <taxon>Insecta</taxon>
        <taxon>Pterygota</taxon>
        <taxon>Neoptera</taxon>
        <taxon>Endopterygota</taxon>
        <taxon>Coleoptera</taxon>
        <taxon>Polyphaga</taxon>
        <taxon>Elateriformia</taxon>
        <taxon>Elateroidea</taxon>
        <taxon>Lampyridae</taxon>
        <taxon>Luciolinae</taxon>
        <taxon>Aquatica</taxon>
    </lineage>
</organism>
<feature type="domain" description="SMP-30/Gluconolactonase/LRE-like region" evidence="16">
    <location>
        <begin position="16"/>
        <end position="272"/>
    </location>
</feature>
<comment type="similarity">
    <text evidence="6">Belongs to the SMP-30/CGR1 family.</text>
</comment>
<evidence type="ECO:0000256" key="9">
    <source>
        <dbReference type="ARBA" id="ARBA00022490"/>
    </source>
</evidence>
<evidence type="ECO:0000259" key="16">
    <source>
        <dbReference type="Pfam" id="PF08450"/>
    </source>
</evidence>
<feature type="binding site" evidence="15">
    <location>
        <position position="110"/>
    </location>
    <ligand>
        <name>substrate</name>
    </ligand>
</feature>
<evidence type="ECO:0000256" key="7">
    <source>
        <dbReference type="ARBA" id="ARBA00013227"/>
    </source>
</evidence>
<dbReference type="GO" id="GO:0004341">
    <property type="term" value="F:gluconolactonase activity"/>
    <property type="evidence" value="ECO:0007669"/>
    <property type="project" value="UniProtKB-EC"/>
</dbReference>
<feature type="binding site" evidence="15">
    <location>
        <position position="160"/>
    </location>
    <ligand>
        <name>a divalent metal cation</name>
        <dbReference type="ChEBI" id="CHEBI:60240"/>
    </ligand>
</feature>
<dbReference type="Gene3D" id="2.120.10.30">
    <property type="entry name" value="TolB, C-terminal domain"/>
    <property type="match status" value="1"/>
</dbReference>
<keyword evidence="11" id="KW-0378">Hydrolase</keyword>
<evidence type="ECO:0000256" key="11">
    <source>
        <dbReference type="ARBA" id="ARBA00022801"/>
    </source>
</evidence>
<dbReference type="InterPro" id="IPR011042">
    <property type="entry name" value="6-blade_b-propeller_TolB-like"/>
</dbReference>
<name>A0AAN7PDL2_9COLE</name>
<evidence type="ECO:0000256" key="4">
    <source>
        <dbReference type="ARBA" id="ARBA00001946"/>
    </source>
</evidence>
<gene>
    <name evidence="17" type="ORF">RN001_006378</name>
</gene>
<proteinExistence type="inferred from homology"/>
<protein>
    <recommendedName>
        <fullName evidence="8">Regucalcin</fullName>
        <ecNumber evidence="7">3.1.1.17</ecNumber>
    </recommendedName>
    <alternativeName>
        <fullName evidence="13">Gluconolactonase</fullName>
    </alternativeName>
</protein>
<comment type="cofactor">
    <cofactor evidence="4">
        <name>Mg(2+)</name>
        <dbReference type="ChEBI" id="CHEBI:18420"/>
    </cofactor>
</comment>
<comment type="catalytic activity">
    <reaction evidence="1">
        <text>D-glucono-1,5-lactone + H2O = D-gluconate + H(+)</text>
        <dbReference type="Rhea" id="RHEA:10440"/>
        <dbReference type="ChEBI" id="CHEBI:15377"/>
        <dbReference type="ChEBI" id="CHEBI:15378"/>
        <dbReference type="ChEBI" id="CHEBI:16217"/>
        <dbReference type="ChEBI" id="CHEBI:18391"/>
        <dbReference type="EC" id="3.1.1.17"/>
    </reaction>
</comment>
<dbReference type="GO" id="GO:0005509">
    <property type="term" value="F:calcium ion binding"/>
    <property type="evidence" value="ECO:0007669"/>
    <property type="project" value="TreeGrafter"/>
</dbReference>
<dbReference type="GO" id="GO:0005737">
    <property type="term" value="C:cytoplasm"/>
    <property type="evidence" value="ECO:0007669"/>
    <property type="project" value="UniProtKB-SubCell"/>
</dbReference>
<dbReference type="Pfam" id="PF08450">
    <property type="entry name" value="SGL"/>
    <property type="match status" value="1"/>
</dbReference>
<comment type="caution">
    <text evidence="17">The sequence shown here is derived from an EMBL/GenBank/DDBJ whole genome shotgun (WGS) entry which is preliminary data.</text>
</comment>
<comment type="subcellular location">
    <subcellularLocation>
        <location evidence="5">Cytoplasm</location>
    </subcellularLocation>
</comment>
<evidence type="ECO:0000256" key="14">
    <source>
        <dbReference type="PIRSR" id="PIRSR605511-1"/>
    </source>
</evidence>
<dbReference type="EMBL" id="JARPUR010000002">
    <property type="protein sequence ID" value="KAK4883059.1"/>
    <property type="molecule type" value="Genomic_DNA"/>
</dbReference>
<dbReference type="FunFam" id="2.120.10.30:FF:000027">
    <property type="entry name" value="Regucalcin homologue"/>
    <property type="match status" value="1"/>
</dbReference>
<evidence type="ECO:0000256" key="3">
    <source>
        <dbReference type="ARBA" id="ARBA00001936"/>
    </source>
</evidence>
<evidence type="ECO:0000256" key="10">
    <source>
        <dbReference type="ARBA" id="ARBA00022723"/>
    </source>
</evidence>
<feature type="binding site" evidence="15">
    <location>
        <position position="212"/>
    </location>
    <ligand>
        <name>a divalent metal cation</name>
        <dbReference type="ChEBI" id="CHEBI:60240"/>
    </ligand>
</feature>
<dbReference type="Proteomes" id="UP001353858">
    <property type="component" value="Unassembled WGS sequence"/>
</dbReference>
<comment type="cofactor">
    <cofactor evidence="3">
        <name>Mn(2+)</name>
        <dbReference type="ChEBI" id="CHEBI:29035"/>
    </cofactor>
</comment>
<evidence type="ECO:0000256" key="13">
    <source>
        <dbReference type="ARBA" id="ARBA00032464"/>
    </source>
</evidence>
<dbReference type="InterPro" id="IPR013658">
    <property type="entry name" value="SGL"/>
</dbReference>
<comment type="cofactor">
    <cofactor evidence="15">
        <name>Zn(2+)</name>
        <dbReference type="ChEBI" id="CHEBI:29105"/>
    </cofactor>
    <text evidence="15">Binds 1 divalent metal cation per subunit.</text>
</comment>
<dbReference type="PRINTS" id="PR01790">
    <property type="entry name" value="SMP30FAMILY"/>
</dbReference>
<reference evidence="18" key="1">
    <citation type="submission" date="2023-01" db="EMBL/GenBank/DDBJ databases">
        <title>Key to firefly adult light organ development and bioluminescence: homeobox transcription factors regulate luciferase expression and transportation to peroxisome.</title>
        <authorList>
            <person name="Fu X."/>
        </authorList>
    </citation>
    <scope>NUCLEOTIDE SEQUENCE [LARGE SCALE GENOMIC DNA]</scope>
</reference>
<evidence type="ECO:0000256" key="5">
    <source>
        <dbReference type="ARBA" id="ARBA00004496"/>
    </source>
</evidence>
<evidence type="ECO:0000256" key="2">
    <source>
        <dbReference type="ARBA" id="ARBA00001913"/>
    </source>
</evidence>